<comment type="function">
    <text evidence="11">Catalyzes the formation of CDP-2,3-bis-(O-geranylgeranyl)-sn-glycerol (CDP-archaeol) from 2,3-bis-(O-geranylgeranyl)-sn-glycerol 1-phosphate (DGGGP) and CTP. This reaction is the third ether-bond-formation step in the biosynthesis of archaeal membrane lipids.</text>
</comment>
<evidence type="ECO:0000256" key="1">
    <source>
        <dbReference type="ARBA" id="ARBA00022475"/>
    </source>
</evidence>
<keyword evidence="8 11" id="KW-0472">Membrane</keyword>
<protein>
    <recommendedName>
        <fullName evidence="11">CDP-archaeol synthase</fullName>
        <ecNumber evidence="11">2.7.7.67</ecNumber>
    </recommendedName>
    <alternativeName>
        <fullName evidence="11">CDP-2,3-bis-(O-geranylgeranyl)-sn-glycerol synthase</fullName>
    </alternativeName>
</protein>
<organism evidence="12 13">
    <name type="scientific">Thermoproteota archaeon</name>
    <dbReference type="NCBI Taxonomy" id="2056631"/>
    <lineage>
        <taxon>Archaea</taxon>
        <taxon>Thermoproteota</taxon>
    </lineage>
</organism>
<dbReference type="NCBIfam" id="NF003114">
    <property type="entry name" value="PRK04032.1"/>
    <property type="match status" value="1"/>
</dbReference>
<dbReference type="HAMAP" id="MF_01117">
    <property type="entry name" value="CDP_archaeol_synth"/>
    <property type="match status" value="1"/>
</dbReference>
<keyword evidence="6 11" id="KW-1133">Transmembrane helix</keyword>
<proteinExistence type="inferred from homology"/>
<comment type="subcellular location">
    <subcellularLocation>
        <location evidence="11">Cell membrane</location>
        <topology evidence="11">Multi-pass membrane protein</topology>
    </subcellularLocation>
</comment>
<keyword evidence="4 11" id="KW-0812">Transmembrane</keyword>
<comment type="pathway">
    <text evidence="11">Membrane lipid metabolism; glycerophospholipid metabolism.</text>
</comment>
<feature type="transmembrane region" description="Helical" evidence="11">
    <location>
        <begin position="76"/>
        <end position="95"/>
    </location>
</feature>
<keyword evidence="3 11" id="KW-0808">Transferase</keyword>
<keyword evidence="9 11" id="KW-0594">Phospholipid biosynthesis</keyword>
<evidence type="ECO:0000256" key="11">
    <source>
        <dbReference type="HAMAP-Rule" id="MF_01117"/>
    </source>
</evidence>
<keyword evidence="5 11" id="KW-0460">Magnesium</keyword>
<evidence type="ECO:0000256" key="5">
    <source>
        <dbReference type="ARBA" id="ARBA00022842"/>
    </source>
</evidence>
<dbReference type="GO" id="GO:0046474">
    <property type="term" value="P:glycerophospholipid biosynthetic process"/>
    <property type="evidence" value="ECO:0007669"/>
    <property type="project" value="UniProtKB-UniRule"/>
</dbReference>
<comment type="catalytic activity">
    <reaction evidence="11">
        <text>2,3-bis-O-(geranylgeranyl)-sn-glycerol 1-phosphate + CTP + H(+) = CDP-2,3-bis-O-(geranylgeranyl)-sn-glycerol + diphosphate</text>
        <dbReference type="Rhea" id="RHEA:25690"/>
        <dbReference type="ChEBI" id="CHEBI:15378"/>
        <dbReference type="ChEBI" id="CHEBI:33019"/>
        <dbReference type="ChEBI" id="CHEBI:37563"/>
        <dbReference type="ChEBI" id="CHEBI:58837"/>
        <dbReference type="ChEBI" id="CHEBI:58838"/>
        <dbReference type="EC" id="2.7.7.67"/>
    </reaction>
</comment>
<dbReference type="EMBL" id="QNVH01000005">
    <property type="protein sequence ID" value="TDA39899.1"/>
    <property type="molecule type" value="Genomic_DNA"/>
</dbReference>
<evidence type="ECO:0000256" key="9">
    <source>
        <dbReference type="ARBA" id="ARBA00023209"/>
    </source>
</evidence>
<keyword evidence="7 11" id="KW-0443">Lipid metabolism</keyword>
<dbReference type="UniPathway" id="UPA00940"/>
<dbReference type="PANTHER" id="PTHR39650:SF1">
    <property type="entry name" value="CDP-ARCHAEOL SYNTHASE"/>
    <property type="match status" value="1"/>
</dbReference>
<evidence type="ECO:0000256" key="7">
    <source>
        <dbReference type="ARBA" id="ARBA00023098"/>
    </source>
</evidence>
<dbReference type="GO" id="GO:0043338">
    <property type="term" value="F:CDP-2,3-bis-(O-geranylgeranyl)-sn-glycerol synthase activity"/>
    <property type="evidence" value="ECO:0007669"/>
    <property type="project" value="UniProtKB-EC"/>
</dbReference>
<name>A0A523BG41_9CREN</name>
<evidence type="ECO:0000256" key="4">
    <source>
        <dbReference type="ARBA" id="ARBA00022692"/>
    </source>
</evidence>
<evidence type="ECO:0000256" key="3">
    <source>
        <dbReference type="ARBA" id="ARBA00022679"/>
    </source>
</evidence>
<dbReference type="InterPro" id="IPR002726">
    <property type="entry name" value="CarS_archaea"/>
</dbReference>
<dbReference type="InterPro" id="IPR032690">
    <property type="entry name" value="CarS"/>
</dbReference>
<keyword evidence="1 11" id="KW-1003">Cell membrane</keyword>
<sequence>MKMVDLFALALSSFVLISPAYVANSIPVVLKGKMPIDRGKTFVDGRRIFGDGKTIEGFLSGLLCGTLLGAAFGYPLHALLLSLGALVGDLIGAFIKRRLGMPRGHPAPILDQLDFIIGALAFVSVIYPVSLEQFLFLVLVTPPIHLIANFIAYMLKLKSHPW</sequence>
<accession>A0A523BG41</accession>
<keyword evidence="12" id="KW-0548">Nucleotidyltransferase</keyword>
<feature type="transmembrane region" description="Helical" evidence="11">
    <location>
        <begin position="107"/>
        <end position="127"/>
    </location>
</feature>
<dbReference type="PANTHER" id="PTHR39650">
    <property type="entry name" value="CDP-ARCHAEOL SYNTHASE"/>
    <property type="match status" value="1"/>
</dbReference>
<evidence type="ECO:0000256" key="10">
    <source>
        <dbReference type="ARBA" id="ARBA00023264"/>
    </source>
</evidence>
<dbReference type="GO" id="GO:0005886">
    <property type="term" value="C:plasma membrane"/>
    <property type="evidence" value="ECO:0007669"/>
    <property type="project" value="UniProtKB-SubCell"/>
</dbReference>
<dbReference type="Pfam" id="PF01864">
    <property type="entry name" value="CarS-like"/>
    <property type="match status" value="2"/>
</dbReference>
<feature type="transmembrane region" description="Helical" evidence="11">
    <location>
        <begin position="133"/>
        <end position="155"/>
    </location>
</feature>
<reference evidence="12 13" key="1">
    <citation type="journal article" date="2019" name="Nat. Microbiol.">
        <title>Expanding anaerobic alkane metabolism in the domain of Archaea.</title>
        <authorList>
            <person name="Wang Y."/>
            <person name="Wegener G."/>
            <person name="Hou J."/>
            <person name="Wang F."/>
            <person name="Xiao X."/>
        </authorList>
    </citation>
    <scope>NUCLEOTIDE SEQUENCE [LARGE SCALE GENOMIC DNA]</scope>
    <source>
        <strain evidence="12">WYZ-LMO10</strain>
    </source>
</reference>
<evidence type="ECO:0000313" key="12">
    <source>
        <dbReference type="EMBL" id="TDA39899.1"/>
    </source>
</evidence>
<comment type="similarity">
    <text evidence="11">Belongs to the CDP-archaeol synthase family.</text>
</comment>
<evidence type="ECO:0000256" key="8">
    <source>
        <dbReference type="ARBA" id="ARBA00023136"/>
    </source>
</evidence>
<evidence type="ECO:0000256" key="6">
    <source>
        <dbReference type="ARBA" id="ARBA00022989"/>
    </source>
</evidence>
<comment type="caution">
    <text evidence="12">The sequence shown here is derived from an EMBL/GenBank/DDBJ whole genome shotgun (WGS) entry which is preliminary data.</text>
</comment>
<evidence type="ECO:0000313" key="13">
    <source>
        <dbReference type="Proteomes" id="UP000315399"/>
    </source>
</evidence>
<dbReference type="AlphaFoldDB" id="A0A523BG41"/>
<dbReference type="Proteomes" id="UP000315399">
    <property type="component" value="Unassembled WGS sequence"/>
</dbReference>
<keyword evidence="10 11" id="KW-1208">Phospholipid metabolism</keyword>
<gene>
    <name evidence="11" type="primary">carS</name>
    <name evidence="12" type="ORF">DSO08_01050</name>
</gene>
<dbReference type="EC" id="2.7.7.67" evidence="11"/>
<comment type="cofactor">
    <cofactor evidence="11">
        <name>Mg(2+)</name>
        <dbReference type="ChEBI" id="CHEBI:18420"/>
    </cofactor>
</comment>
<evidence type="ECO:0000256" key="2">
    <source>
        <dbReference type="ARBA" id="ARBA00022516"/>
    </source>
</evidence>
<keyword evidence="2 11" id="KW-0444">Lipid biosynthesis</keyword>